<sequence>MLKASSALAPSWTVTRDSSPSPCTASATLTVKWEYVCTSYVLSDVTLADGSGLKLCTMAITCLASCPLFSSVGNDVRQSVYVSWAIHVLSLLNRKCTHTGLKWTYGDSIDRGARL</sequence>
<evidence type="ECO:0000313" key="2">
    <source>
        <dbReference type="Proteomes" id="UP001497453"/>
    </source>
</evidence>
<evidence type="ECO:0000313" key="1">
    <source>
        <dbReference type="EMBL" id="CAL1703222.1"/>
    </source>
</evidence>
<reference evidence="2" key="1">
    <citation type="submission" date="2024-04" db="EMBL/GenBank/DDBJ databases">
        <authorList>
            <person name="Shaw F."/>
            <person name="Minotto A."/>
        </authorList>
    </citation>
    <scope>NUCLEOTIDE SEQUENCE [LARGE SCALE GENOMIC DNA]</scope>
</reference>
<dbReference type="Proteomes" id="UP001497453">
    <property type="component" value="Chromosome 3"/>
</dbReference>
<keyword evidence="2" id="KW-1185">Reference proteome</keyword>
<proteinExistence type="predicted"/>
<protein>
    <submittedName>
        <fullName evidence="1">Uncharacterized protein</fullName>
    </submittedName>
</protein>
<dbReference type="EMBL" id="OZ037946">
    <property type="protein sequence ID" value="CAL1703222.1"/>
    <property type="molecule type" value="Genomic_DNA"/>
</dbReference>
<organism evidence="1 2">
    <name type="scientific">Somion occarium</name>
    <dbReference type="NCBI Taxonomy" id="3059160"/>
    <lineage>
        <taxon>Eukaryota</taxon>
        <taxon>Fungi</taxon>
        <taxon>Dikarya</taxon>
        <taxon>Basidiomycota</taxon>
        <taxon>Agaricomycotina</taxon>
        <taxon>Agaricomycetes</taxon>
        <taxon>Polyporales</taxon>
        <taxon>Cerrenaceae</taxon>
        <taxon>Somion</taxon>
    </lineage>
</organism>
<accession>A0ABP1D806</accession>
<name>A0ABP1D806_9APHY</name>
<gene>
    <name evidence="1" type="ORF">GFSPODELE1_LOCUS4466</name>
</gene>